<dbReference type="EMBL" id="JRYO01000232">
    <property type="protein sequence ID" value="KHE90843.1"/>
    <property type="molecule type" value="Genomic_DNA"/>
</dbReference>
<evidence type="ECO:0000256" key="1">
    <source>
        <dbReference type="PROSITE-ProRule" id="PRU01076"/>
    </source>
</evidence>
<keyword evidence="1" id="KW-0238">DNA-binding</keyword>
<dbReference type="InterPro" id="IPR007159">
    <property type="entry name" value="SpoVT-AbrB_dom"/>
</dbReference>
<dbReference type="Proteomes" id="UP000030652">
    <property type="component" value="Unassembled WGS sequence"/>
</dbReference>
<dbReference type="NCBIfam" id="TIGR01439">
    <property type="entry name" value="lp_hng_hel_AbrB"/>
    <property type="match status" value="1"/>
</dbReference>
<evidence type="ECO:0000259" key="2">
    <source>
        <dbReference type="PROSITE" id="PS51740"/>
    </source>
</evidence>
<name>A0A0B0EIA9_9BACT</name>
<sequence>MKTVKVLPKGQITIPKDVRKHMGIKEGDTLVIEKDNDKVVLKKGKTIFDYAGTLPDIGMSIKEMRKKAIKEAAKDRA</sequence>
<dbReference type="AlphaFoldDB" id="A0A0B0EIA9"/>
<proteinExistence type="predicted"/>
<dbReference type="PANTHER" id="PTHR34860:SF6">
    <property type="entry name" value="REPRESSOR-LIKE PROTEIN SSO7C3"/>
    <property type="match status" value="1"/>
</dbReference>
<protein>
    <recommendedName>
        <fullName evidence="2">SpoVT-AbrB domain-containing protein</fullName>
    </recommendedName>
</protein>
<dbReference type="Gene3D" id="2.10.260.10">
    <property type="match status" value="1"/>
</dbReference>
<dbReference type="Pfam" id="PF04014">
    <property type="entry name" value="MazE_antitoxin"/>
    <property type="match status" value="1"/>
</dbReference>
<gene>
    <name evidence="3" type="ORF">SCABRO_03414</name>
</gene>
<dbReference type="PANTHER" id="PTHR34860">
    <property type="entry name" value="REPRESSOR-LIKE PROTEIN SSO7C3"/>
    <property type="match status" value="1"/>
</dbReference>
<reference evidence="3 4" key="1">
    <citation type="submission" date="2014-10" db="EMBL/GenBank/DDBJ databases">
        <title>Draft genome of anammox bacterium scalindua brodae, obtained using differential coverage binning of sequence data from two enrichment reactors.</title>
        <authorList>
            <person name="Speth D.R."/>
            <person name="Russ L."/>
            <person name="Kartal B."/>
            <person name="Op den Camp H.J."/>
            <person name="Dutilh B.E."/>
            <person name="Jetten M.S."/>
        </authorList>
    </citation>
    <scope>NUCLEOTIDE SEQUENCE [LARGE SCALE GENOMIC DNA]</scope>
    <source>
        <strain evidence="3">RU1</strain>
    </source>
</reference>
<dbReference type="InterPro" id="IPR052975">
    <property type="entry name" value="Repressor-like_regulatory"/>
</dbReference>
<dbReference type="SMART" id="SM00966">
    <property type="entry name" value="SpoVT_AbrB"/>
    <property type="match status" value="1"/>
</dbReference>
<accession>A0A0B0EIA9</accession>
<dbReference type="GO" id="GO:0003677">
    <property type="term" value="F:DNA binding"/>
    <property type="evidence" value="ECO:0007669"/>
    <property type="project" value="UniProtKB-UniRule"/>
</dbReference>
<feature type="domain" description="SpoVT-AbrB" evidence="2">
    <location>
        <begin position="1"/>
        <end position="46"/>
    </location>
</feature>
<dbReference type="InterPro" id="IPR037914">
    <property type="entry name" value="SpoVT-AbrB_sf"/>
</dbReference>
<organism evidence="3 4">
    <name type="scientific">Candidatus Scalindua brodae</name>
    <dbReference type="NCBI Taxonomy" id="237368"/>
    <lineage>
        <taxon>Bacteria</taxon>
        <taxon>Pseudomonadati</taxon>
        <taxon>Planctomycetota</taxon>
        <taxon>Candidatus Brocadiia</taxon>
        <taxon>Candidatus Brocadiales</taxon>
        <taxon>Candidatus Scalinduaceae</taxon>
        <taxon>Candidatus Scalindua</taxon>
    </lineage>
</organism>
<evidence type="ECO:0000313" key="3">
    <source>
        <dbReference type="EMBL" id="KHE90843.1"/>
    </source>
</evidence>
<dbReference type="PROSITE" id="PS51740">
    <property type="entry name" value="SPOVT_ABRB"/>
    <property type="match status" value="1"/>
</dbReference>
<comment type="caution">
    <text evidence="3">The sequence shown here is derived from an EMBL/GenBank/DDBJ whole genome shotgun (WGS) entry which is preliminary data.</text>
</comment>
<evidence type="ECO:0000313" key="4">
    <source>
        <dbReference type="Proteomes" id="UP000030652"/>
    </source>
</evidence>
<dbReference type="SUPFAM" id="SSF89447">
    <property type="entry name" value="AbrB/MazE/MraZ-like"/>
    <property type="match status" value="1"/>
</dbReference>